<accession>A0ABM2XI42</accession>
<evidence type="ECO:0000256" key="1">
    <source>
        <dbReference type="SAM" id="Phobius"/>
    </source>
</evidence>
<gene>
    <name evidence="4" type="primary">LOC121140523</name>
</gene>
<dbReference type="GeneID" id="121140523"/>
<feature type="transmembrane region" description="Helical" evidence="1">
    <location>
        <begin position="36"/>
        <end position="55"/>
    </location>
</feature>
<dbReference type="PANTHER" id="PTHR31359:SF31">
    <property type="entry name" value="TRANSMEMBRANE PROTEIN 92"/>
    <property type="match status" value="1"/>
</dbReference>
<sequence length="132" mass="15220">MPGARYLVHILALLLCLLSSLQRVSTNQVIIKCDTLILFIVFMVMIPLLFIWSLVKHFCFKCREPEQSLRRNRQIPPEAPTIAPIDMMWVTTLDPPPPYVEVILNPEEPPPPYSLRPEDPARQTRCTYSTAF</sequence>
<keyword evidence="1" id="KW-0472">Membrane</keyword>
<evidence type="ECO:0000313" key="3">
    <source>
        <dbReference type="Proteomes" id="UP000886700"/>
    </source>
</evidence>
<dbReference type="RefSeq" id="XP_040602434.1">
    <property type="nucleotide sequence ID" value="XM_040746500.1"/>
</dbReference>
<keyword evidence="1" id="KW-1133">Transmembrane helix</keyword>
<evidence type="ECO:0000256" key="2">
    <source>
        <dbReference type="SAM" id="SignalP"/>
    </source>
</evidence>
<keyword evidence="2" id="KW-0732">Signal</keyword>
<reference evidence="4" key="1">
    <citation type="submission" date="2025-08" db="UniProtKB">
        <authorList>
            <consortium name="RefSeq"/>
        </authorList>
    </citation>
    <scope>IDENTIFICATION</scope>
    <source>
        <tissue evidence="4">Liver</tissue>
    </source>
</reference>
<dbReference type="PANTHER" id="PTHR31359">
    <property type="entry name" value="TRANSMEMBRANE PROTEIN 92"/>
    <property type="match status" value="1"/>
</dbReference>
<evidence type="ECO:0000313" key="4">
    <source>
        <dbReference type="RefSeq" id="XP_040602434.1"/>
    </source>
</evidence>
<dbReference type="Proteomes" id="UP000886700">
    <property type="component" value="Unplaced"/>
</dbReference>
<feature type="chain" id="PRO_5047157982" evidence="2">
    <location>
        <begin position="27"/>
        <end position="132"/>
    </location>
</feature>
<feature type="signal peptide" evidence="2">
    <location>
        <begin position="1"/>
        <end position="26"/>
    </location>
</feature>
<keyword evidence="1" id="KW-0812">Transmembrane</keyword>
<protein>
    <submittedName>
        <fullName evidence="4">Transmembrane protein 92-like</fullName>
    </submittedName>
</protein>
<name>A0ABM2XI42_MESAU</name>
<proteinExistence type="predicted"/>
<organism evidence="3 4">
    <name type="scientific">Mesocricetus auratus</name>
    <name type="common">Golden hamster</name>
    <dbReference type="NCBI Taxonomy" id="10036"/>
    <lineage>
        <taxon>Eukaryota</taxon>
        <taxon>Metazoa</taxon>
        <taxon>Chordata</taxon>
        <taxon>Craniata</taxon>
        <taxon>Vertebrata</taxon>
        <taxon>Euteleostomi</taxon>
        <taxon>Mammalia</taxon>
        <taxon>Eutheria</taxon>
        <taxon>Euarchontoglires</taxon>
        <taxon>Glires</taxon>
        <taxon>Rodentia</taxon>
        <taxon>Myomorpha</taxon>
        <taxon>Muroidea</taxon>
        <taxon>Cricetidae</taxon>
        <taxon>Cricetinae</taxon>
        <taxon>Mesocricetus</taxon>
    </lineage>
</organism>
<keyword evidence="3" id="KW-1185">Reference proteome</keyword>